<proteinExistence type="predicted"/>
<organism evidence="3">
    <name type="scientific">freshwater metagenome</name>
    <dbReference type="NCBI Taxonomy" id="449393"/>
    <lineage>
        <taxon>unclassified sequences</taxon>
        <taxon>metagenomes</taxon>
        <taxon>ecological metagenomes</taxon>
    </lineage>
</organism>
<keyword evidence="1" id="KW-1133">Transmembrane helix</keyword>
<dbReference type="Pfam" id="PF06170">
    <property type="entry name" value="DUF983"/>
    <property type="match status" value="1"/>
</dbReference>
<evidence type="ECO:0000256" key="1">
    <source>
        <dbReference type="SAM" id="Phobius"/>
    </source>
</evidence>
<evidence type="ECO:0000313" key="4">
    <source>
        <dbReference type="EMBL" id="CAB4977784.1"/>
    </source>
</evidence>
<accession>A0A6J7GUU2</accession>
<keyword evidence="1" id="KW-0472">Membrane</keyword>
<dbReference type="EMBL" id="CAFBMM010000056">
    <property type="protein sequence ID" value="CAB4910578.1"/>
    <property type="molecule type" value="Genomic_DNA"/>
</dbReference>
<dbReference type="InterPro" id="IPR009325">
    <property type="entry name" value="DUF983"/>
</dbReference>
<evidence type="ECO:0000313" key="2">
    <source>
        <dbReference type="EMBL" id="CAB4734482.1"/>
    </source>
</evidence>
<dbReference type="EMBL" id="CAFBOF010000017">
    <property type="protein sequence ID" value="CAB4977784.1"/>
    <property type="molecule type" value="Genomic_DNA"/>
</dbReference>
<dbReference type="AlphaFoldDB" id="A0A6J7GUU2"/>
<evidence type="ECO:0000313" key="5">
    <source>
        <dbReference type="EMBL" id="CAB5028016.1"/>
    </source>
</evidence>
<dbReference type="EMBL" id="CAEZYK010000118">
    <property type="protein sequence ID" value="CAB4734482.1"/>
    <property type="molecule type" value="Genomic_DNA"/>
</dbReference>
<gene>
    <name evidence="2" type="ORF">UFOPK2683_01493</name>
    <name evidence="3" type="ORF">UFOPK3605_01078</name>
    <name evidence="4" type="ORF">UFOPK3897_00918</name>
    <name evidence="5" type="ORF">UFOPK4121_01101</name>
</gene>
<keyword evidence="1" id="KW-0812">Transmembrane</keyword>
<name>A0A6J7GUU2_9ZZZZ</name>
<sequence>MSEASKTRVLWRGLTLRCARCGGGKLFHNYFTIVEDCPTCGLHFEREQGYWAGALAINIAAVGGLFAICFVALLAATIPHVPVGLSLALLLPIVILGPIVYYPFSKTVWVAVDRGFLQRLN</sequence>
<dbReference type="EMBL" id="CAFBPQ010000035">
    <property type="protein sequence ID" value="CAB5028016.1"/>
    <property type="molecule type" value="Genomic_DNA"/>
</dbReference>
<reference evidence="3" key="1">
    <citation type="submission" date="2020-05" db="EMBL/GenBank/DDBJ databases">
        <authorList>
            <person name="Chiriac C."/>
            <person name="Salcher M."/>
            <person name="Ghai R."/>
            <person name="Kavagutti S V."/>
        </authorList>
    </citation>
    <scope>NUCLEOTIDE SEQUENCE</scope>
</reference>
<evidence type="ECO:0000313" key="3">
    <source>
        <dbReference type="EMBL" id="CAB4910578.1"/>
    </source>
</evidence>
<feature type="transmembrane region" description="Helical" evidence="1">
    <location>
        <begin position="51"/>
        <end position="76"/>
    </location>
</feature>
<protein>
    <submittedName>
        <fullName evidence="3">Unannotated protein</fullName>
    </submittedName>
</protein>
<feature type="transmembrane region" description="Helical" evidence="1">
    <location>
        <begin position="83"/>
        <end position="104"/>
    </location>
</feature>